<name>A0A0K0Y5Z9_9RHOB</name>
<dbReference type="Pfam" id="PF03739">
    <property type="entry name" value="LptF_LptG"/>
    <property type="match status" value="1"/>
</dbReference>
<comment type="subcellular location">
    <subcellularLocation>
        <location evidence="1">Cell membrane</location>
        <topology evidence="1">Multi-pass membrane protein</topology>
    </subcellularLocation>
</comment>
<accession>A0A0K0Y5Z9</accession>
<dbReference type="AlphaFoldDB" id="A0A0K0Y5Z9"/>
<evidence type="ECO:0000256" key="5">
    <source>
        <dbReference type="ARBA" id="ARBA00023136"/>
    </source>
</evidence>
<dbReference type="GO" id="GO:0043190">
    <property type="term" value="C:ATP-binding cassette (ABC) transporter complex"/>
    <property type="evidence" value="ECO:0007669"/>
    <property type="project" value="InterPro"/>
</dbReference>
<evidence type="ECO:0000313" key="6">
    <source>
        <dbReference type="EMBL" id="AKS46384.1"/>
    </source>
</evidence>
<dbReference type="PATRIC" id="fig|1458307.3.peg.1857"/>
<dbReference type="PANTHER" id="PTHR33529:SF2">
    <property type="entry name" value="LIPOPOLYSACCHARIDE EXPORT SYSTEM PERMEASE PROTEIN LPTG"/>
    <property type="match status" value="1"/>
</dbReference>
<sequence>MILHRYFARRFAWTFAATFGSFFILMVLIDLVEQLRRFGGKASFWELLQLSLLNLPGGIYGILPLITALATLAMFLGLSRSSELVVTRAAGRSALRALLSPLFVTLVIGAITIGVFNPIVAATSKEFEARETALRSGESSILSISENGLWLRQGNETTQTVIRAAASNLDGTELQNVSFITFAPESGPTRRIEAASATLLAGAWELTDAKVWPLGDDRVAEQWATIHETLRIPSTLTADEIRDSFGVPSSIPIWDLPTFIARLEVAGFSATRHQVWLQMELALPAFLLSMVLIGAGFTMRHQRGGKTGVMVLAAILICFALFFLRNFAQILGENGQIPAVLAAWAPPIAAIAASLGFLLHLEDG</sequence>
<gene>
    <name evidence="6" type="primary">lptG</name>
    <name evidence="6" type="ORF">OSB_18430</name>
</gene>
<keyword evidence="3" id="KW-0812">Transmembrane</keyword>
<dbReference type="PANTHER" id="PTHR33529">
    <property type="entry name" value="SLR0882 PROTEIN-RELATED"/>
    <property type="match status" value="1"/>
</dbReference>
<evidence type="ECO:0000256" key="4">
    <source>
        <dbReference type="ARBA" id="ARBA00022989"/>
    </source>
</evidence>
<organism evidence="6 7">
    <name type="scientific">Octadecabacter temperatus</name>
    <dbReference type="NCBI Taxonomy" id="1458307"/>
    <lineage>
        <taxon>Bacteria</taxon>
        <taxon>Pseudomonadati</taxon>
        <taxon>Pseudomonadota</taxon>
        <taxon>Alphaproteobacteria</taxon>
        <taxon>Rhodobacterales</taxon>
        <taxon>Roseobacteraceae</taxon>
        <taxon>Octadecabacter</taxon>
    </lineage>
</organism>
<dbReference type="GO" id="GO:0055085">
    <property type="term" value="P:transmembrane transport"/>
    <property type="evidence" value="ECO:0007669"/>
    <property type="project" value="InterPro"/>
</dbReference>
<evidence type="ECO:0000256" key="2">
    <source>
        <dbReference type="ARBA" id="ARBA00022475"/>
    </source>
</evidence>
<keyword evidence="5" id="KW-0472">Membrane</keyword>
<evidence type="ECO:0000313" key="7">
    <source>
        <dbReference type="Proteomes" id="UP000067444"/>
    </source>
</evidence>
<reference evidence="6 7" key="1">
    <citation type="journal article" date="2015" name="Genome Announc.">
        <title>Closed Genome Sequence of Octadecabacter temperatus SB1, the First Mesophilic Species of the Genus Octadecabacter.</title>
        <authorList>
            <person name="Voget S."/>
            <person name="Billerbeck S."/>
            <person name="Simon M."/>
            <person name="Daniel R."/>
        </authorList>
    </citation>
    <scope>NUCLEOTIDE SEQUENCE [LARGE SCALE GENOMIC DNA]</scope>
    <source>
        <strain evidence="6 7">SB1</strain>
    </source>
</reference>
<dbReference type="OrthoDB" id="9798468at2"/>
<dbReference type="GO" id="GO:0015920">
    <property type="term" value="P:lipopolysaccharide transport"/>
    <property type="evidence" value="ECO:0007669"/>
    <property type="project" value="TreeGrafter"/>
</dbReference>
<dbReference type="RefSeq" id="WP_049834690.1">
    <property type="nucleotide sequence ID" value="NZ_CP012160.1"/>
</dbReference>
<dbReference type="InterPro" id="IPR030923">
    <property type="entry name" value="LptG"/>
</dbReference>
<keyword evidence="7" id="KW-1185">Reference proteome</keyword>
<keyword evidence="2" id="KW-1003">Cell membrane</keyword>
<keyword evidence="4" id="KW-1133">Transmembrane helix</keyword>
<dbReference type="STRING" id="1458307.OSB_18430"/>
<proteinExistence type="predicted"/>
<dbReference type="NCBIfam" id="TIGR04408">
    <property type="entry name" value="LptG_lptG"/>
    <property type="match status" value="1"/>
</dbReference>
<evidence type="ECO:0000256" key="3">
    <source>
        <dbReference type="ARBA" id="ARBA00022692"/>
    </source>
</evidence>
<dbReference type="EMBL" id="CP012160">
    <property type="protein sequence ID" value="AKS46384.1"/>
    <property type="molecule type" value="Genomic_DNA"/>
</dbReference>
<dbReference type="InterPro" id="IPR005495">
    <property type="entry name" value="LptG/LptF_permease"/>
</dbReference>
<protein>
    <submittedName>
        <fullName evidence="6">Lipopolysaccharide export system permease protein LptG</fullName>
    </submittedName>
</protein>
<dbReference type="Proteomes" id="UP000067444">
    <property type="component" value="Chromosome"/>
</dbReference>
<evidence type="ECO:0000256" key="1">
    <source>
        <dbReference type="ARBA" id="ARBA00004651"/>
    </source>
</evidence>
<dbReference type="KEGG" id="otm:OSB_18430"/>